<keyword evidence="4 11" id="KW-0963">Cytoplasm</keyword>
<comment type="function">
    <text evidence="11">Catalyzes the transfer of the alpha-amino group from S-adenosyl-L-methionine (SAM) to 7-keto-8-aminopelargonic acid (KAPA) to form 7,8-diaminopelargonic acid (DAPA). It is the only aminotransferase known to utilize SAM as an amino donor.</text>
</comment>
<evidence type="ECO:0000256" key="8">
    <source>
        <dbReference type="ARBA" id="ARBA00022756"/>
    </source>
</evidence>
<sequence>MNQQQLIEKSSQYMWLPFTQMKDYDENPLVIESGEGVYLRDIYGNEYLDGYSSLWLNVHGHRNEEINQAIKDQLDKIAHSTLLGATNVPSILLAEKLVRLSPERLVRVFYSDSGATSVEIAIKMAYQYWQNKGKPEKQKFITLQNAYHGDTVGAISVGKVDIFHRVYKSLMFESLVAPFPDVVHHPDLVDEKEIRDRALEELEGILKENHHEIAGMTVESLIQGAGGMNIMPKGYFKGVEKLCRKYEVLLIVDEVATGFGRTGKMFAVEHEQVQPDIMTVAKGITGGYLPIAATLTTEEIYEAFYDDYTSLKTFFHGHSYTGNQLGCAAALANLEIYERENLIGKVQEKAGIIESLLAPLKEHPHVSSIRQLGMICGIELVQDKASKKPFLWEDRVGYRTTIKMRELGMLTRPIGDTIVFMPPLSTTEEELEKMIRIMEEAIEITTKEAVGV</sequence>
<dbReference type="CDD" id="cd00610">
    <property type="entry name" value="OAT_like"/>
    <property type="match status" value="1"/>
</dbReference>
<accession>A0A5D4UN88</accession>
<feature type="binding site" evidence="11">
    <location>
        <begin position="318"/>
        <end position="319"/>
    </location>
    <ligand>
        <name>pyridoxal 5'-phosphate</name>
        <dbReference type="ChEBI" id="CHEBI:597326"/>
    </ligand>
</feature>
<dbReference type="GO" id="GO:0004015">
    <property type="term" value="F:adenosylmethionine-8-amino-7-oxononanoate transaminase activity"/>
    <property type="evidence" value="ECO:0007669"/>
    <property type="project" value="UniProtKB-UniRule"/>
</dbReference>
<feature type="binding site" evidence="11">
    <location>
        <position position="412"/>
    </location>
    <ligand>
        <name>substrate</name>
    </ligand>
</feature>
<evidence type="ECO:0000313" key="12">
    <source>
        <dbReference type="EMBL" id="TYS88736.1"/>
    </source>
</evidence>
<organism evidence="12 13">
    <name type="scientific">Rossellomorea aquimaris</name>
    <dbReference type="NCBI Taxonomy" id="189382"/>
    <lineage>
        <taxon>Bacteria</taxon>
        <taxon>Bacillati</taxon>
        <taxon>Bacillota</taxon>
        <taxon>Bacilli</taxon>
        <taxon>Bacillales</taxon>
        <taxon>Bacillaceae</taxon>
        <taxon>Rossellomorea</taxon>
    </lineage>
</organism>
<dbReference type="InterPro" id="IPR015422">
    <property type="entry name" value="PyrdxlP-dep_Trfase_small"/>
</dbReference>
<keyword evidence="8 11" id="KW-0093">Biotin biosynthesis</keyword>
<dbReference type="HAMAP" id="MF_00834">
    <property type="entry name" value="BioA"/>
    <property type="match status" value="1"/>
</dbReference>
<evidence type="ECO:0000256" key="7">
    <source>
        <dbReference type="ARBA" id="ARBA00022691"/>
    </source>
</evidence>
<dbReference type="Pfam" id="PF00202">
    <property type="entry name" value="Aminotran_3"/>
    <property type="match status" value="1"/>
</dbReference>
<dbReference type="UniPathway" id="UPA00078">
    <property type="reaction ID" value="UER00160"/>
</dbReference>
<comment type="subcellular location">
    <subcellularLocation>
        <location evidence="2 11">Cytoplasm</location>
    </subcellularLocation>
</comment>
<comment type="catalytic activity">
    <reaction evidence="11">
        <text>(8S)-8-amino-7-oxononanoate + S-adenosyl-L-methionine = S-adenosyl-4-methylsulfanyl-2-oxobutanoate + (7R,8S)-7,8-diammoniononanoate</text>
        <dbReference type="Rhea" id="RHEA:16861"/>
        <dbReference type="ChEBI" id="CHEBI:16490"/>
        <dbReference type="ChEBI" id="CHEBI:59789"/>
        <dbReference type="ChEBI" id="CHEBI:149468"/>
        <dbReference type="ChEBI" id="CHEBI:149469"/>
        <dbReference type="EC" id="2.6.1.62"/>
    </reaction>
</comment>
<comment type="caution">
    <text evidence="12">The sequence shown here is derived from an EMBL/GenBank/DDBJ whole genome shotgun (WGS) entry which is preliminary data.</text>
</comment>
<dbReference type="GO" id="GO:0009102">
    <property type="term" value="P:biotin biosynthetic process"/>
    <property type="evidence" value="ECO:0007669"/>
    <property type="project" value="UniProtKB-UniRule"/>
</dbReference>
<comment type="pathway">
    <text evidence="11">Cofactor biosynthesis; biotin biosynthesis; 7,8-diaminononanoate from 8-amino-7-oxononanoate (SAM route): step 1/1.</text>
</comment>
<keyword evidence="9 11" id="KW-0663">Pyridoxal phosphate</keyword>
<feature type="binding site" evidence="11">
    <location>
        <position position="253"/>
    </location>
    <ligand>
        <name>pyridoxal 5'-phosphate</name>
        <dbReference type="ChEBI" id="CHEBI:597326"/>
    </ligand>
</feature>
<dbReference type="InterPro" id="IPR049704">
    <property type="entry name" value="Aminotrans_3_PPA_site"/>
</dbReference>
<evidence type="ECO:0000313" key="13">
    <source>
        <dbReference type="Proteomes" id="UP000324269"/>
    </source>
</evidence>
<evidence type="ECO:0000256" key="6">
    <source>
        <dbReference type="ARBA" id="ARBA00022679"/>
    </source>
</evidence>
<evidence type="ECO:0000256" key="9">
    <source>
        <dbReference type="ARBA" id="ARBA00022898"/>
    </source>
</evidence>
<gene>
    <name evidence="11 12" type="primary">bioA</name>
    <name evidence="12" type="ORF">FZC85_04840</name>
</gene>
<comment type="similarity">
    <text evidence="10 11">Belongs to the class-III pyridoxal-phosphate-dependent aminotransferase family. BioA subfamily.</text>
</comment>
<dbReference type="EMBL" id="VTEZ01000001">
    <property type="protein sequence ID" value="TYS88736.1"/>
    <property type="molecule type" value="Genomic_DNA"/>
</dbReference>
<dbReference type="InterPro" id="IPR005814">
    <property type="entry name" value="Aminotrans_3"/>
</dbReference>
<dbReference type="InterPro" id="IPR015421">
    <property type="entry name" value="PyrdxlP-dep_Trfase_major"/>
</dbReference>
<dbReference type="PROSITE" id="PS00600">
    <property type="entry name" value="AA_TRANSFER_CLASS_3"/>
    <property type="match status" value="1"/>
</dbReference>
<dbReference type="Gene3D" id="3.90.1150.10">
    <property type="entry name" value="Aspartate Aminotransferase, domain 1"/>
    <property type="match status" value="1"/>
</dbReference>
<feature type="binding site" evidence="11">
    <location>
        <position position="317"/>
    </location>
    <ligand>
        <name>substrate</name>
    </ligand>
</feature>
<dbReference type="GO" id="GO:0030170">
    <property type="term" value="F:pyridoxal phosphate binding"/>
    <property type="evidence" value="ECO:0007669"/>
    <property type="project" value="UniProtKB-UniRule"/>
</dbReference>
<protein>
    <recommendedName>
        <fullName evidence="11">Adenosylmethionine-8-amino-7-oxononanoate aminotransferase</fullName>
        <ecNumber evidence="11">2.6.1.62</ecNumber>
    </recommendedName>
    <alternativeName>
        <fullName evidence="11">7,8-diamino-pelargonic acid aminotransferase</fullName>
        <shortName evidence="11">DAPA AT</shortName>
        <shortName evidence="11">DAPA aminotransferase</shortName>
    </alternativeName>
    <alternativeName>
        <fullName evidence="11">7,8-diaminononanoate synthase</fullName>
        <shortName evidence="11">DANS</shortName>
    </alternativeName>
    <alternativeName>
        <fullName evidence="11">Diaminopelargonic acid synthase</fullName>
    </alternativeName>
</protein>
<dbReference type="OrthoDB" id="9807885at2"/>
<dbReference type="Gene3D" id="3.40.640.10">
    <property type="entry name" value="Type I PLP-dependent aspartate aminotransferase-like (Major domain)"/>
    <property type="match status" value="1"/>
</dbReference>
<reference evidence="12 13" key="1">
    <citation type="submission" date="2019-08" db="EMBL/GenBank/DDBJ databases">
        <title>Bacillus genomes from the desert of Cuatro Cienegas, Coahuila.</title>
        <authorList>
            <person name="Olmedo-Alvarez G."/>
        </authorList>
    </citation>
    <scope>NUCLEOTIDE SEQUENCE [LARGE SCALE GENOMIC DNA]</scope>
    <source>
        <strain evidence="12 13">CH87b_3T</strain>
    </source>
</reference>
<evidence type="ECO:0000256" key="11">
    <source>
        <dbReference type="HAMAP-Rule" id="MF_00834"/>
    </source>
</evidence>
<feature type="binding site" evidence="11">
    <location>
        <begin position="114"/>
        <end position="115"/>
    </location>
    <ligand>
        <name>pyridoxal 5'-phosphate</name>
        <dbReference type="ChEBI" id="CHEBI:597326"/>
    </ligand>
</feature>
<evidence type="ECO:0000256" key="5">
    <source>
        <dbReference type="ARBA" id="ARBA00022576"/>
    </source>
</evidence>
<dbReference type="NCBIfam" id="TIGR00508">
    <property type="entry name" value="bioA"/>
    <property type="match status" value="1"/>
</dbReference>
<name>A0A5D4UN88_9BACI</name>
<dbReference type="PANTHER" id="PTHR42684:SF17">
    <property type="entry name" value="ADENOSYLMETHIONINE-8-AMINO-7-OXONONANOATE AMINOTRANSFERASE"/>
    <property type="match status" value="1"/>
</dbReference>
<evidence type="ECO:0000256" key="10">
    <source>
        <dbReference type="ARBA" id="ARBA00060970"/>
    </source>
</evidence>
<proteinExistence type="inferred from homology"/>
<feature type="modified residue" description="N6-(pyridoxal phosphate)lysine" evidence="11">
    <location>
        <position position="282"/>
    </location>
</feature>
<dbReference type="PANTHER" id="PTHR42684">
    <property type="entry name" value="ADENOSYLMETHIONINE-8-AMINO-7-OXONONANOATE AMINOTRANSFERASE"/>
    <property type="match status" value="1"/>
</dbReference>
<comment type="cofactor">
    <cofactor evidence="1 11">
        <name>pyridoxal 5'-phosphate</name>
        <dbReference type="ChEBI" id="CHEBI:597326"/>
    </cofactor>
</comment>
<dbReference type="PIRSF" id="PIRSF000521">
    <property type="entry name" value="Transaminase_4ab_Lys_Orn"/>
    <property type="match status" value="1"/>
</dbReference>
<evidence type="ECO:0000256" key="1">
    <source>
        <dbReference type="ARBA" id="ARBA00001933"/>
    </source>
</evidence>
<evidence type="ECO:0000256" key="4">
    <source>
        <dbReference type="ARBA" id="ARBA00022490"/>
    </source>
</evidence>
<keyword evidence="7 11" id="KW-0949">S-adenosyl-L-methionine</keyword>
<comment type="subunit">
    <text evidence="3 11">Homodimer.</text>
</comment>
<dbReference type="GO" id="GO:0005737">
    <property type="term" value="C:cytoplasm"/>
    <property type="evidence" value="ECO:0007669"/>
    <property type="project" value="UniProtKB-SubCell"/>
</dbReference>
<dbReference type="STRING" id="189382.BHE18_17805"/>
<feature type="site" description="Participates in the substrate recognition with KAPA and in a stacking interaction with the adenine ring of SAM" evidence="11">
    <location>
        <position position="18"/>
    </location>
</feature>
<dbReference type="EC" id="2.6.1.62" evidence="11"/>
<feature type="binding site" evidence="11">
    <location>
        <position position="147"/>
    </location>
    <ligand>
        <name>substrate</name>
    </ligand>
</feature>
<comment type="caution">
    <text evidence="11">Lacks conserved residue(s) required for the propagation of feature annotation.</text>
</comment>
<dbReference type="AlphaFoldDB" id="A0A5D4UN88"/>
<evidence type="ECO:0000256" key="3">
    <source>
        <dbReference type="ARBA" id="ARBA00011738"/>
    </source>
</evidence>
<feature type="binding site" evidence="11">
    <location>
        <position position="282"/>
    </location>
    <ligand>
        <name>substrate</name>
    </ligand>
</feature>
<dbReference type="InterPro" id="IPR015424">
    <property type="entry name" value="PyrdxlP-dep_Trfase"/>
</dbReference>
<dbReference type="FunFam" id="3.40.640.10:FF:000078">
    <property type="entry name" value="Adenosylmethionine-8-amino-7-oxononanoate aminotransferase"/>
    <property type="match status" value="1"/>
</dbReference>
<evidence type="ECO:0000256" key="2">
    <source>
        <dbReference type="ARBA" id="ARBA00004496"/>
    </source>
</evidence>
<dbReference type="SUPFAM" id="SSF53383">
    <property type="entry name" value="PLP-dependent transferases"/>
    <property type="match status" value="1"/>
</dbReference>
<keyword evidence="5 11" id="KW-0032">Aminotransferase</keyword>
<dbReference type="Proteomes" id="UP000324269">
    <property type="component" value="Unassembled WGS sequence"/>
</dbReference>
<dbReference type="InterPro" id="IPR005815">
    <property type="entry name" value="BioA"/>
</dbReference>
<keyword evidence="6 11" id="KW-0808">Transferase</keyword>